<evidence type="ECO:0000313" key="3">
    <source>
        <dbReference type="Proteomes" id="UP000639772"/>
    </source>
</evidence>
<evidence type="ECO:0000256" key="1">
    <source>
        <dbReference type="SAM" id="MobiDB-lite"/>
    </source>
</evidence>
<comment type="caution">
    <text evidence="2">The sequence shown here is derived from an EMBL/GenBank/DDBJ whole genome shotgun (WGS) entry which is preliminary data.</text>
</comment>
<dbReference type="Proteomes" id="UP000639772">
    <property type="component" value="Unassembled WGS sequence"/>
</dbReference>
<dbReference type="EMBL" id="JADCNM010000098">
    <property type="protein sequence ID" value="KAG0450656.1"/>
    <property type="molecule type" value="Genomic_DNA"/>
</dbReference>
<sequence>MGGQAAEFGRVTTTRLRTKDTGRADLTPVTLQDRLRRDGSGGFVGSCCA</sequence>
<dbReference type="AlphaFoldDB" id="A0A835U918"/>
<feature type="region of interest" description="Disordered" evidence="1">
    <location>
        <begin position="1"/>
        <end position="24"/>
    </location>
</feature>
<evidence type="ECO:0000313" key="2">
    <source>
        <dbReference type="EMBL" id="KAG0450656.1"/>
    </source>
</evidence>
<organism evidence="2 3">
    <name type="scientific">Vanilla planifolia</name>
    <name type="common">Vanilla</name>
    <dbReference type="NCBI Taxonomy" id="51239"/>
    <lineage>
        <taxon>Eukaryota</taxon>
        <taxon>Viridiplantae</taxon>
        <taxon>Streptophyta</taxon>
        <taxon>Embryophyta</taxon>
        <taxon>Tracheophyta</taxon>
        <taxon>Spermatophyta</taxon>
        <taxon>Magnoliopsida</taxon>
        <taxon>Liliopsida</taxon>
        <taxon>Asparagales</taxon>
        <taxon>Orchidaceae</taxon>
        <taxon>Vanilloideae</taxon>
        <taxon>Vanilleae</taxon>
        <taxon>Vanilla</taxon>
    </lineage>
</organism>
<protein>
    <submittedName>
        <fullName evidence="2">Uncharacterized protein</fullName>
    </submittedName>
</protein>
<accession>A0A835U918</accession>
<name>A0A835U918_VANPL</name>
<reference evidence="2 3" key="1">
    <citation type="journal article" date="2020" name="Nat. Food">
        <title>A phased Vanilla planifolia genome enables genetic improvement of flavour and production.</title>
        <authorList>
            <person name="Hasing T."/>
            <person name="Tang H."/>
            <person name="Brym M."/>
            <person name="Khazi F."/>
            <person name="Huang T."/>
            <person name="Chambers A.H."/>
        </authorList>
    </citation>
    <scope>NUCLEOTIDE SEQUENCE [LARGE SCALE GENOMIC DNA]</scope>
    <source>
        <tissue evidence="2">Leaf</tissue>
    </source>
</reference>
<proteinExistence type="predicted"/>
<gene>
    <name evidence="2" type="ORF">HPP92_026628</name>
</gene>